<keyword evidence="3" id="KW-1185">Reference proteome</keyword>
<dbReference type="EMBL" id="BAAAOR010000007">
    <property type="protein sequence ID" value="GAA1508203.1"/>
    <property type="molecule type" value="Genomic_DNA"/>
</dbReference>
<feature type="domain" description="HD" evidence="1">
    <location>
        <begin position="65"/>
        <end position="126"/>
    </location>
</feature>
<sequence>MTSLTRTESDRREEMMNEGHLGKASVAEIQGVVRFEEEVFDNLTNRLLRELRGAAQRRTLNVSQLEHALQTATRAMNAGADDRYVVAALLHDIGDSLAPTNHGDIAAAILRPFVDDRTWWVVKHHPVFQAQYYYPLLGQVWAPPAAILEHEFAADTQEFCERYDEPAFSETFTAKSLEYFEPVLRRVLAHPINVPPGM</sequence>
<dbReference type="InterPro" id="IPR052567">
    <property type="entry name" value="OP_Dioxygenase"/>
</dbReference>
<gene>
    <name evidence="2" type="ORF">GCM10009788_10470</name>
</gene>
<dbReference type="Gene3D" id="1.10.3210.10">
    <property type="entry name" value="Hypothetical protein af1432"/>
    <property type="match status" value="1"/>
</dbReference>
<dbReference type="PANTHER" id="PTHR40202:SF1">
    <property type="entry name" value="HD DOMAIN-CONTAINING PROTEIN"/>
    <property type="match status" value="1"/>
</dbReference>
<evidence type="ECO:0000313" key="2">
    <source>
        <dbReference type="EMBL" id="GAA1508203.1"/>
    </source>
</evidence>
<name>A0ABN2A003_9ACTN</name>
<proteinExistence type="predicted"/>
<dbReference type="SUPFAM" id="SSF109604">
    <property type="entry name" value="HD-domain/PDEase-like"/>
    <property type="match status" value="1"/>
</dbReference>
<comment type="caution">
    <text evidence="2">The sequence shown here is derived from an EMBL/GenBank/DDBJ whole genome shotgun (WGS) entry which is preliminary data.</text>
</comment>
<evidence type="ECO:0000259" key="1">
    <source>
        <dbReference type="Pfam" id="PF01966"/>
    </source>
</evidence>
<dbReference type="PANTHER" id="PTHR40202">
    <property type="match status" value="1"/>
</dbReference>
<protein>
    <submittedName>
        <fullName evidence="2">HD domain-containing protein</fullName>
    </submittedName>
</protein>
<dbReference type="Proteomes" id="UP001500842">
    <property type="component" value="Unassembled WGS sequence"/>
</dbReference>
<evidence type="ECO:0000313" key="3">
    <source>
        <dbReference type="Proteomes" id="UP001500842"/>
    </source>
</evidence>
<organism evidence="2 3">
    <name type="scientific">Nocardioides humi</name>
    <dbReference type="NCBI Taxonomy" id="449461"/>
    <lineage>
        <taxon>Bacteria</taxon>
        <taxon>Bacillati</taxon>
        <taxon>Actinomycetota</taxon>
        <taxon>Actinomycetes</taxon>
        <taxon>Propionibacteriales</taxon>
        <taxon>Nocardioidaceae</taxon>
        <taxon>Nocardioides</taxon>
    </lineage>
</organism>
<dbReference type="Pfam" id="PF01966">
    <property type="entry name" value="HD"/>
    <property type="match status" value="1"/>
</dbReference>
<dbReference type="InterPro" id="IPR006674">
    <property type="entry name" value="HD_domain"/>
</dbReference>
<accession>A0ABN2A003</accession>
<reference evidence="2 3" key="1">
    <citation type="journal article" date="2019" name="Int. J. Syst. Evol. Microbiol.">
        <title>The Global Catalogue of Microorganisms (GCM) 10K type strain sequencing project: providing services to taxonomists for standard genome sequencing and annotation.</title>
        <authorList>
            <consortium name="The Broad Institute Genomics Platform"/>
            <consortium name="The Broad Institute Genome Sequencing Center for Infectious Disease"/>
            <person name="Wu L."/>
            <person name="Ma J."/>
        </authorList>
    </citation>
    <scope>NUCLEOTIDE SEQUENCE [LARGE SCALE GENOMIC DNA]</scope>
    <source>
        <strain evidence="2 3">JCM 14942</strain>
    </source>
</reference>